<proteinExistence type="predicted"/>
<feature type="transmembrane region" description="Helical" evidence="6">
    <location>
        <begin position="102"/>
        <end position="121"/>
    </location>
</feature>
<comment type="subcellular location">
    <subcellularLocation>
        <location evidence="1">Cell membrane</location>
        <topology evidence="1">Multi-pass membrane protein</topology>
    </subcellularLocation>
</comment>
<dbReference type="InterPro" id="IPR051791">
    <property type="entry name" value="Pra-immunoreactive"/>
</dbReference>
<evidence type="ECO:0000256" key="4">
    <source>
        <dbReference type="ARBA" id="ARBA00022989"/>
    </source>
</evidence>
<evidence type="ECO:0000256" key="5">
    <source>
        <dbReference type="ARBA" id="ARBA00023136"/>
    </source>
</evidence>
<keyword evidence="5 6" id="KW-0472">Membrane</keyword>
<feature type="transmembrane region" description="Helical" evidence="6">
    <location>
        <begin position="22"/>
        <end position="41"/>
    </location>
</feature>
<dbReference type="AlphaFoldDB" id="A0A7L9UA96"/>
<keyword evidence="3 6" id="KW-0812">Transmembrane</keyword>
<feature type="domain" description="RDD" evidence="7">
    <location>
        <begin position="7"/>
        <end position="134"/>
    </location>
</feature>
<organism evidence="8 9">
    <name type="scientific">Massilia litorea</name>
    <dbReference type="NCBI Taxonomy" id="2769491"/>
    <lineage>
        <taxon>Bacteria</taxon>
        <taxon>Pseudomonadati</taxon>
        <taxon>Pseudomonadota</taxon>
        <taxon>Betaproteobacteria</taxon>
        <taxon>Burkholderiales</taxon>
        <taxon>Oxalobacteraceae</taxon>
        <taxon>Telluria group</taxon>
        <taxon>Massilia</taxon>
    </lineage>
</organism>
<accession>A0A7L9UA96</accession>
<evidence type="ECO:0000256" key="3">
    <source>
        <dbReference type="ARBA" id="ARBA00022692"/>
    </source>
</evidence>
<evidence type="ECO:0000313" key="9">
    <source>
        <dbReference type="Proteomes" id="UP000593875"/>
    </source>
</evidence>
<evidence type="ECO:0000256" key="2">
    <source>
        <dbReference type="ARBA" id="ARBA00022475"/>
    </source>
</evidence>
<dbReference type="Pfam" id="PF06271">
    <property type="entry name" value="RDD"/>
    <property type="match status" value="1"/>
</dbReference>
<keyword evidence="4 6" id="KW-1133">Transmembrane helix</keyword>
<protein>
    <submittedName>
        <fullName evidence="8">RDD family protein</fullName>
    </submittedName>
</protein>
<dbReference type="GO" id="GO:0005886">
    <property type="term" value="C:plasma membrane"/>
    <property type="evidence" value="ECO:0007669"/>
    <property type="project" value="UniProtKB-SubCell"/>
</dbReference>
<reference evidence="8 9" key="1">
    <citation type="submission" date="2020-10" db="EMBL/GenBank/DDBJ databases">
        <title>Genome sequencing of Massilia sp. LPB0304.</title>
        <authorList>
            <person name="Kim J."/>
        </authorList>
    </citation>
    <scope>NUCLEOTIDE SEQUENCE [LARGE SCALE GENOMIC DNA]</scope>
    <source>
        <strain evidence="8 9">LPB0304</strain>
    </source>
</reference>
<dbReference type="PANTHER" id="PTHR36115:SF4">
    <property type="entry name" value="MEMBRANE PROTEIN"/>
    <property type="match status" value="1"/>
</dbReference>
<name>A0A7L9UA96_9BURK</name>
<evidence type="ECO:0000256" key="6">
    <source>
        <dbReference type="SAM" id="Phobius"/>
    </source>
</evidence>
<dbReference type="EMBL" id="CP062941">
    <property type="protein sequence ID" value="QOL51971.1"/>
    <property type="molecule type" value="Genomic_DNA"/>
</dbReference>
<dbReference type="InterPro" id="IPR010432">
    <property type="entry name" value="RDD"/>
</dbReference>
<gene>
    <name evidence="8" type="ORF">LPB04_10570</name>
</gene>
<evidence type="ECO:0000256" key="1">
    <source>
        <dbReference type="ARBA" id="ARBA00004651"/>
    </source>
</evidence>
<dbReference type="KEGG" id="mlir:LPB04_10570"/>
<sequence length="159" mass="17831">MESELVYAGFWQRAGAYFLDGLLIYLIIYPLLLMVYGMSYLEDPNAYWGPMQPLISYGVAPVLILLFWMHKSRTPGKMAIAATIVDARTGAKPSTKQFLLRYFGYLLSTLPLFLGFLWVVFDGRKQGWHDKLAGTVVVRRKAGASDPVRFEGAAPETTA</sequence>
<evidence type="ECO:0000313" key="8">
    <source>
        <dbReference type="EMBL" id="QOL51971.1"/>
    </source>
</evidence>
<dbReference type="PANTHER" id="PTHR36115">
    <property type="entry name" value="PROLINE-RICH ANTIGEN HOMOLOG-RELATED"/>
    <property type="match status" value="1"/>
</dbReference>
<keyword evidence="9" id="KW-1185">Reference proteome</keyword>
<keyword evidence="2" id="KW-1003">Cell membrane</keyword>
<evidence type="ECO:0000259" key="7">
    <source>
        <dbReference type="Pfam" id="PF06271"/>
    </source>
</evidence>
<feature type="transmembrane region" description="Helical" evidence="6">
    <location>
        <begin position="47"/>
        <end position="68"/>
    </location>
</feature>
<dbReference type="Proteomes" id="UP000593875">
    <property type="component" value="Chromosome"/>
</dbReference>